<dbReference type="PhylomeDB" id="A0A068TNV4"/>
<gene>
    <name evidence="2" type="ORF">GSCOC_T00014264001</name>
</gene>
<dbReference type="AlphaFoldDB" id="A0A068TNV4"/>
<dbReference type="PRINTS" id="PR00111">
    <property type="entry name" value="ABHYDROLASE"/>
</dbReference>
<evidence type="ECO:0000259" key="1">
    <source>
        <dbReference type="Pfam" id="PF00561"/>
    </source>
</evidence>
<dbReference type="OrthoDB" id="6431331at2759"/>
<reference evidence="3" key="1">
    <citation type="journal article" date="2014" name="Science">
        <title>The coffee genome provides insight into the convergent evolution of caffeine biosynthesis.</title>
        <authorList>
            <person name="Denoeud F."/>
            <person name="Carretero-Paulet L."/>
            <person name="Dereeper A."/>
            <person name="Droc G."/>
            <person name="Guyot R."/>
            <person name="Pietrella M."/>
            <person name="Zheng C."/>
            <person name="Alberti A."/>
            <person name="Anthony F."/>
            <person name="Aprea G."/>
            <person name="Aury J.M."/>
            <person name="Bento P."/>
            <person name="Bernard M."/>
            <person name="Bocs S."/>
            <person name="Campa C."/>
            <person name="Cenci A."/>
            <person name="Combes M.C."/>
            <person name="Crouzillat D."/>
            <person name="Da Silva C."/>
            <person name="Daddiego L."/>
            <person name="De Bellis F."/>
            <person name="Dussert S."/>
            <person name="Garsmeur O."/>
            <person name="Gayraud T."/>
            <person name="Guignon V."/>
            <person name="Jahn K."/>
            <person name="Jamilloux V."/>
            <person name="Joet T."/>
            <person name="Labadie K."/>
            <person name="Lan T."/>
            <person name="Leclercq J."/>
            <person name="Lepelley M."/>
            <person name="Leroy T."/>
            <person name="Li L.T."/>
            <person name="Librado P."/>
            <person name="Lopez L."/>
            <person name="Munoz A."/>
            <person name="Noel B."/>
            <person name="Pallavicini A."/>
            <person name="Perrotta G."/>
            <person name="Poncet V."/>
            <person name="Pot D."/>
            <person name="Priyono X."/>
            <person name="Rigoreau M."/>
            <person name="Rouard M."/>
            <person name="Rozas J."/>
            <person name="Tranchant-Dubreuil C."/>
            <person name="VanBuren R."/>
            <person name="Zhang Q."/>
            <person name="Andrade A.C."/>
            <person name="Argout X."/>
            <person name="Bertrand B."/>
            <person name="de Kochko A."/>
            <person name="Graziosi G."/>
            <person name="Henry R.J."/>
            <person name="Jayarama X."/>
            <person name="Ming R."/>
            <person name="Nagai C."/>
            <person name="Rounsley S."/>
            <person name="Sankoff D."/>
            <person name="Giuliano G."/>
            <person name="Albert V.A."/>
            <person name="Wincker P."/>
            <person name="Lashermes P."/>
        </authorList>
    </citation>
    <scope>NUCLEOTIDE SEQUENCE [LARGE SCALE GENOMIC DNA]</scope>
    <source>
        <strain evidence="3">cv. DH200-94</strain>
    </source>
</reference>
<dbReference type="Gramene" id="CDO97043">
    <property type="protein sequence ID" value="CDO97043"/>
    <property type="gene ID" value="GSCOC_T00014264001"/>
</dbReference>
<name>A0A068TNV4_COFCA</name>
<accession>A0A068TNV4</accession>
<dbReference type="InParanoid" id="A0A068TNV4"/>
<dbReference type="SUPFAM" id="SSF53474">
    <property type="entry name" value="alpha/beta-Hydrolases"/>
    <property type="match status" value="1"/>
</dbReference>
<dbReference type="InterPro" id="IPR000073">
    <property type="entry name" value="AB_hydrolase_1"/>
</dbReference>
<evidence type="ECO:0000313" key="3">
    <source>
        <dbReference type="Proteomes" id="UP000295252"/>
    </source>
</evidence>
<dbReference type="PANTHER" id="PTHR43139:SF22">
    <property type="entry name" value="AB HYDROLASE-1 DOMAIN-CONTAINING PROTEIN"/>
    <property type="match status" value="1"/>
</dbReference>
<proteinExistence type="predicted"/>
<dbReference type="Pfam" id="PF00561">
    <property type="entry name" value="Abhydrolase_1"/>
    <property type="match status" value="1"/>
</dbReference>
<dbReference type="EMBL" id="HG739085">
    <property type="protein sequence ID" value="CDO97043.1"/>
    <property type="molecule type" value="Genomic_DNA"/>
</dbReference>
<evidence type="ECO:0000313" key="2">
    <source>
        <dbReference type="EMBL" id="CDO97043.1"/>
    </source>
</evidence>
<feature type="domain" description="AB hydrolase-1" evidence="1">
    <location>
        <begin position="66"/>
        <end position="177"/>
    </location>
</feature>
<dbReference type="GO" id="GO:0016787">
    <property type="term" value="F:hydrolase activity"/>
    <property type="evidence" value="ECO:0007669"/>
    <property type="project" value="UniProtKB-ARBA"/>
</dbReference>
<dbReference type="InterPro" id="IPR052370">
    <property type="entry name" value="Meta-cleavage_hydrolase"/>
</dbReference>
<dbReference type="Proteomes" id="UP000295252">
    <property type="component" value="Chromosome IV"/>
</dbReference>
<dbReference type="PANTHER" id="PTHR43139">
    <property type="entry name" value="SI:DKEY-122A22.2"/>
    <property type="match status" value="1"/>
</dbReference>
<keyword evidence="3" id="KW-1185">Reference proteome</keyword>
<dbReference type="InterPro" id="IPR029058">
    <property type="entry name" value="AB_hydrolase_fold"/>
</dbReference>
<dbReference type="OMA" id="CTYNHYL"/>
<protein>
    <recommendedName>
        <fullName evidence="1">AB hydrolase-1 domain-containing protein</fullName>
    </recommendedName>
</protein>
<sequence>MLIVCVLIIGYCSYIYCGSAFISYSVHRCADEAGWYYRTGGTIMNFWVPTQVVSHQNQRPSTNKSPMVLIHGFFADGILTWLFQVLGLTRNYAVYVPDLLFFGDSITGRPERTADFQAECLAKGLMKLGVERCSVVGFSYGGMIAFKLARLYPDLVESMIVFGSVPDSTESNSMATLEKLGFSNWSDILFPETVQGLRRLLSIGSYSSLFTRFPNFIFKDFLQAMFHSRKERTELLEAMVVPDQEFTPTAYSQRIYLLWANEDNILDLDFSGYESYDVTKSSLFCVA</sequence>
<dbReference type="Gene3D" id="3.40.50.1820">
    <property type="entry name" value="alpha/beta hydrolase"/>
    <property type="match status" value="1"/>
</dbReference>
<dbReference type="STRING" id="49390.A0A068TNV4"/>
<organism evidence="2 3">
    <name type="scientific">Coffea canephora</name>
    <name type="common">Robusta coffee</name>
    <dbReference type="NCBI Taxonomy" id="49390"/>
    <lineage>
        <taxon>Eukaryota</taxon>
        <taxon>Viridiplantae</taxon>
        <taxon>Streptophyta</taxon>
        <taxon>Embryophyta</taxon>
        <taxon>Tracheophyta</taxon>
        <taxon>Spermatophyta</taxon>
        <taxon>Magnoliopsida</taxon>
        <taxon>eudicotyledons</taxon>
        <taxon>Gunneridae</taxon>
        <taxon>Pentapetalae</taxon>
        <taxon>asterids</taxon>
        <taxon>lamiids</taxon>
        <taxon>Gentianales</taxon>
        <taxon>Rubiaceae</taxon>
        <taxon>Ixoroideae</taxon>
        <taxon>Gardenieae complex</taxon>
        <taxon>Bertiereae - Coffeeae clade</taxon>
        <taxon>Coffeeae</taxon>
        <taxon>Coffea</taxon>
    </lineage>
</organism>